<evidence type="ECO:0000313" key="3">
    <source>
        <dbReference type="Proteomes" id="UP000799779"/>
    </source>
</evidence>
<dbReference type="AlphaFoldDB" id="A0A6A5W0D9"/>
<reference evidence="2" key="1">
    <citation type="journal article" date="2020" name="Stud. Mycol.">
        <title>101 Dothideomycetes genomes: a test case for predicting lifestyles and emergence of pathogens.</title>
        <authorList>
            <person name="Haridas S."/>
            <person name="Albert R."/>
            <person name="Binder M."/>
            <person name="Bloem J."/>
            <person name="Labutti K."/>
            <person name="Salamov A."/>
            <person name="Andreopoulos B."/>
            <person name="Baker S."/>
            <person name="Barry K."/>
            <person name="Bills G."/>
            <person name="Bluhm B."/>
            <person name="Cannon C."/>
            <person name="Castanera R."/>
            <person name="Culley D."/>
            <person name="Daum C."/>
            <person name="Ezra D."/>
            <person name="Gonzalez J."/>
            <person name="Henrissat B."/>
            <person name="Kuo A."/>
            <person name="Liang C."/>
            <person name="Lipzen A."/>
            <person name="Lutzoni F."/>
            <person name="Magnuson J."/>
            <person name="Mondo S."/>
            <person name="Nolan M."/>
            <person name="Ohm R."/>
            <person name="Pangilinan J."/>
            <person name="Park H.-J."/>
            <person name="Ramirez L."/>
            <person name="Alfaro M."/>
            <person name="Sun H."/>
            <person name="Tritt A."/>
            <person name="Yoshinaga Y."/>
            <person name="Zwiers L.-H."/>
            <person name="Turgeon B."/>
            <person name="Goodwin S."/>
            <person name="Spatafora J."/>
            <person name="Crous P."/>
            <person name="Grigoriev I."/>
        </authorList>
    </citation>
    <scope>NUCLEOTIDE SEQUENCE</scope>
    <source>
        <strain evidence="2">CBS 123094</strain>
    </source>
</reference>
<dbReference type="InterPro" id="IPR028994">
    <property type="entry name" value="Integrin_alpha_N"/>
</dbReference>
<organism evidence="2 3">
    <name type="scientific">Amniculicola lignicola CBS 123094</name>
    <dbReference type="NCBI Taxonomy" id="1392246"/>
    <lineage>
        <taxon>Eukaryota</taxon>
        <taxon>Fungi</taxon>
        <taxon>Dikarya</taxon>
        <taxon>Ascomycota</taxon>
        <taxon>Pezizomycotina</taxon>
        <taxon>Dothideomycetes</taxon>
        <taxon>Pleosporomycetidae</taxon>
        <taxon>Pleosporales</taxon>
        <taxon>Amniculicolaceae</taxon>
        <taxon>Amniculicola</taxon>
    </lineage>
</organism>
<dbReference type="Pfam" id="PF06985">
    <property type="entry name" value="HET"/>
    <property type="match status" value="1"/>
</dbReference>
<name>A0A6A5W0D9_9PLEO</name>
<dbReference type="Proteomes" id="UP000799779">
    <property type="component" value="Unassembled WGS sequence"/>
</dbReference>
<dbReference type="PANTHER" id="PTHR10622">
    <property type="entry name" value="HET DOMAIN-CONTAINING PROTEIN"/>
    <property type="match status" value="1"/>
</dbReference>
<protein>
    <submittedName>
        <fullName evidence="2">HET-domain-containing protein</fullName>
    </submittedName>
</protein>
<feature type="domain" description="Heterokaryon incompatibility" evidence="1">
    <location>
        <begin position="25"/>
        <end position="111"/>
    </location>
</feature>
<dbReference type="OrthoDB" id="674604at2759"/>
<dbReference type="PANTHER" id="PTHR10622:SF13">
    <property type="entry name" value="NACHT DOMAIN-CONTAINING PROTEIN"/>
    <property type="match status" value="1"/>
</dbReference>
<dbReference type="SUPFAM" id="SSF69318">
    <property type="entry name" value="Integrin alpha N-terminal domain"/>
    <property type="match status" value="1"/>
</dbReference>
<sequence length="537" mass="60322">MRLLRLGDDGEYEMDEYFGKDIPAYAILSHVWGTNAEEVNFKDMIHSRGQSKAGYSKIRFCGKQAARDGLQFFWVDTCCIDKSSSAELSEAINSMFHWYQNAAKCYVYLRDVSIASKDWKKAFEQSRWFQRGWTLQELLAPTSVDFFSIEGEHLQDKVSLVQELHEITGIPIQALQECPLSQFSLAERMWWAEKRETKREEDAAYSLMGIFDTHMPLIYGEGRRKAFYRLQREIKESAKISVAHDGTSLAGSKLVGFVWESGSVLSETDDTWKFMMSNMNEITQPDLVAIKTSGTGTNSTEVHIISGDSGFNEFSLQTGTSMHETSTTQYDFALTNWNGDSTLDLVVIKKNGTDTKSTEVYILSGASNYQDFILQTNTALHETDESFDFAMGRRDATSKPDLFAIKRSKTSTKTTEVIVLSGSSEFQEIVLHTGTALYETDATFAFAVADWNADGNLDLVAVKMSNTSSSSTELHVLSGLSNYKSFLLHSETGIHETDSSVYEFALADWMRDGKVNVVGIKKRNTGTNSTEVHILDR</sequence>
<dbReference type="EMBL" id="ML977694">
    <property type="protein sequence ID" value="KAF1993611.1"/>
    <property type="molecule type" value="Genomic_DNA"/>
</dbReference>
<gene>
    <name evidence="2" type="ORF">P154DRAFT_527641</name>
</gene>
<proteinExistence type="predicted"/>
<accession>A0A6A5W0D9</accession>
<evidence type="ECO:0000313" key="2">
    <source>
        <dbReference type="EMBL" id="KAF1993611.1"/>
    </source>
</evidence>
<evidence type="ECO:0000259" key="1">
    <source>
        <dbReference type="Pfam" id="PF06985"/>
    </source>
</evidence>
<keyword evidence="3" id="KW-1185">Reference proteome</keyword>
<dbReference type="InterPro" id="IPR010730">
    <property type="entry name" value="HET"/>
</dbReference>